<sequence>MMAVLASATHDQSQLHHLFNPASLPSPLPSPMGPSPLSGGRGSGGEPAAATYPSTQQTASNAARAAAAAAAALSTPPSSINLPTPTIAVHPCSIASSTTDDARFLAGTIMTTVSSSNGKTTSISDSDVYDHDYDDDEQQQEQQRYPPLNVLDRIAILEEARSEQMRILRATGVHGDVMRRFSIGDGSGGGFGAGATAATNAAVGLKLGGPREQISALARPWW</sequence>
<protein>
    <submittedName>
        <fullName evidence="2">Uncharacterized protein</fullName>
    </submittedName>
</protein>
<organism evidence="2 3">
    <name type="scientific">Botryosphaeria dothidea</name>
    <dbReference type="NCBI Taxonomy" id="55169"/>
    <lineage>
        <taxon>Eukaryota</taxon>
        <taxon>Fungi</taxon>
        <taxon>Dikarya</taxon>
        <taxon>Ascomycota</taxon>
        <taxon>Pezizomycotina</taxon>
        <taxon>Dothideomycetes</taxon>
        <taxon>Dothideomycetes incertae sedis</taxon>
        <taxon>Botryosphaeriales</taxon>
        <taxon>Botryosphaeriaceae</taxon>
        <taxon>Botryosphaeria</taxon>
    </lineage>
</organism>
<dbReference type="EMBL" id="WWBZ02000073">
    <property type="protein sequence ID" value="KAF4301711.1"/>
    <property type="molecule type" value="Genomic_DNA"/>
</dbReference>
<dbReference type="Proteomes" id="UP000572817">
    <property type="component" value="Unassembled WGS sequence"/>
</dbReference>
<feature type="region of interest" description="Disordered" evidence="1">
    <location>
        <begin position="18"/>
        <end position="58"/>
    </location>
</feature>
<accession>A0A8H4IIB1</accession>
<proteinExistence type="predicted"/>
<evidence type="ECO:0000313" key="2">
    <source>
        <dbReference type="EMBL" id="KAF4301711.1"/>
    </source>
</evidence>
<reference evidence="2" key="1">
    <citation type="submission" date="2020-04" db="EMBL/GenBank/DDBJ databases">
        <title>Genome Assembly and Annotation of Botryosphaeria dothidea sdau 11-99, a Latent Pathogen of Apple Fruit Ring Rot in China.</title>
        <authorList>
            <person name="Yu C."/>
            <person name="Diao Y."/>
            <person name="Lu Q."/>
            <person name="Zhao J."/>
            <person name="Cui S."/>
            <person name="Peng C."/>
            <person name="He B."/>
            <person name="Liu H."/>
        </authorList>
    </citation>
    <scope>NUCLEOTIDE SEQUENCE [LARGE SCALE GENOMIC DNA]</scope>
    <source>
        <strain evidence="2">Sdau11-99</strain>
    </source>
</reference>
<feature type="compositionally biased region" description="Pro residues" evidence="1">
    <location>
        <begin position="24"/>
        <end position="34"/>
    </location>
</feature>
<feature type="region of interest" description="Disordered" evidence="1">
    <location>
        <begin position="115"/>
        <end position="142"/>
    </location>
</feature>
<keyword evidence="3" id="KW-1185">Reference proteome</keyword>
<evidence type="ECO:0000256" key="1">
    <source>
        <dbReference type="SAM" id="MobiDB-lite"/>
    </source>
</evidence>
<gene>
    <name evidence="2" type="ORF">GTA08_BOTSDO10030</name>
</gene>
<comment type="caution">
    <text evidence="2">The sequence shown here is derived from an EMBL/GenBank/DDBJ whole genome shotgun (WGS) entry which is preliminary data.</text>
</comment>
<dbReference type="AlphaFoldDB" id="A0A8H4IIB1"/>
<evidence type="ECO:0000313" key="3">
    <source>
        <dbReference type="Proteomes" id="UP000572817"/>
    </source>
</evidence>
<name>A0A8H4IIB1_9PEZI</name>